<dbReference type="PROSITE" id="PS52016">
    <property type="entry name" value="TONB_DEPENDENT_REC_3"/>
    <property type="match status" value="1"/>
</dbReference>
<keyword evidence="5 9" id="KW-0798">TonB box</keyword>
<evidence type="ECO:0000313" key="15">
    <source>
        <dbReference type="Proteomes" id="UP001595766"/>
    </source>
</evidence>
<gene>
    <name evidence="14" type="ORF">ACFOUP_01370</name>
</gene>
<organism evidence="14 15">
    <name type="scientific">Belliella kenyensis</name>
    <dbReference type="NCBI Taxonomy" id="1472724"/>
    <lineage>
        <taxon>Bacteria</taxon>
        <taxon>Pseudomonadati</taxon>
        <taxon>Bacteroidota</taxon>
        <taxon>Cytophagia</taxon>
        <taxon>Cytophagales</taxon>
        <taxon>Cyclobacteriaceae</taxon>
        <taxon>Belliella</taxon>
    </lineage>
</organism>
<keyword evidence="15" id="KW-1185">Reference proteome</keyword>
<evidence type="ECO:0000313" key="14">
    <source>
        <dbReference type="EMBL" id="MFC3975015.1"/>
    </source>
</evidence>
<evidence type="ECO:0000256" key="2">
    <source>
        <dbReference type="ARBA" id="ARBA00022448"/>
    </source>
</evidence>
<dbReference type="InterPro" id="IPR023996">
    <property type="entry name" value="TonB-dep_OMP_SusC/RagA"/>
</dbReference>
<dbReference type="SUPFAM" id="SSF56935">
    <property type="entry name" value="Porins"/>
    <property type="match status" value="1"/>
</dbReference>
<dbReference type="NCBIfam" id="TIGR04057">
    <property type="entry name" value="SusC_RagA_signa"/>
    <property type="match status" value="1"/>
</dbReference>
<accession>A0ABV8EGI7</accession>
<evidence type="ECO:0000256" key="9">
    <source>
        <dbReference type="RuleBase" id="RU003357"/>
    </source>
</evidence>
<sequence length="1049" mass="116482">MRNNHLLLSPWKSVQNLGRLIRSTPLILYFTLIFSFLLITPDTTMARQASSNAITGKVIDDLGEGIPGVTIVEKGTDNGTVTDIDGNYQIIVRGNSSILIFSFMGMRQIERRVGDLSTINVEMQGDEQSLEEVVVIGYGTQRKSDLTGSVSSVSSRSLQERPVTNVEQALAGRAPGVNVSTNSGRPGGNTNIRIRGNNSVNASNSPLYVVDGVIGAGPINYLNPNDIASMEVLKDASATAIYGARGANGVIIVTTKRGSKDGGQVNYSSFYSMGEIANKIDVLNSEQFLQVEQNSFNNSQKFDPQGWAAGRYEDPINYRNNSSLFDSNGNPLYDTDWQDEATRRAFSQNHSLSFTGGDEDTSYGLFMNYADEQGIVLESYLKRYSGRFVMDGKVKDWLDVGGSLTFNHIEENRVDGSVGGLSPLRMMIETLPIIPVQYADGTYGSNIDYPNMEGGENPVNLLRNRQNIHNTQTVLGDVHSTIKFNDNLQLRSNIGININNFKESWYSGKDLRQLSADFNGEAWVRDTRTNYWQFENYLNYEKELNENHAISGLLGISWQQFDYFTSRAGARGFTDDFYLYNNLGLGSDPLTPESNRYKWAMNSYFGRFNYNLMSKYLFTFTGRVDGSSKFGTGNKFAFFPSAAFAWRVAEEGFMQDVTAISDLKLRSSYGVTGNSEIGVYQSLASMGNSTAVIGGQRAPGVGIGTLPNPNLRWEKTAQFDIGLEFGMFNNRVMLEADYYYKKTSDMLLSAPVPTSSGFASIYTNIGSIENQGIELSINTVNIETRDFTWTTTFNISTNRNRVLALGAANDDIFPGPFFLSNTNILRVGEPVGSFYGLVREGTWGSDEADEAAIYGLLPGDVKYRDLNGDGQINNSDRAILGNGIPKGFGALFNTFQYKNFDFTIDIQYSYGNDILNLAKHAAEDRTGQANSFATVLEGWTPENQETMVAQNRPSRSYFQSNIDSRMVEDGSFVRGRNLLLGYNFSPERLERLHIRNLRVYASVQNFFLLTEYTGFDPEVSTYGDAFAQGITFYDYPKPITYTLGINVSF</sequence>
<dbReference type="NCBIfam" id="TIGR04056">
    <property type="entry name" value="OMP_RagA_SusC"/>
    <property type="match status" value="1"/>
</dbReference>
<evidence type="ECO:0000256" key="7">
    <source>
        <dbReference type="ARBA" id="ARBA00023237"/>
    </source>
</evidence>
<evidence type="ECO:0000256" key="5">
    <source>
        <dbReference type="ARBA" id="ARBA00023077"/>
    </source>
</evidence>
<name>A0ABV8EGI7_9BACT</name>
<dbReference type="Gene3D" id="2.40.170.20">
    <property type="entry name" value="TonB-dependent receptor, beta-barrel domain"/>
    <property type="match status" value="1"/>
</dbReference>
<dbReference type="SUPFAM" id="SSF49464">
    <property type="entry name" value="Carboxypeptidase regulatory domain-like"/>
    <property type="match status" value="1"/>
</dbReference>
<keyword evidence="4 8" id="KW-0812">Transmembrane</keyword>
<comment type="caution">
    <text evidence="14">The sequence shown here is derived from an EMBL/GenBank/DDBJ whole genome shotgun (WGS) entry which is preliminary data.</text>
</comment>
<feature type="compositionally biased region" description="Low complexity" evidence="10">
    <location>
        <begin position="188"/>
        <end position="197"/>
    </location>
</feature>
<dbReference type="Gene3D" id="2.60.40.1120">
    <property type="entry name" value="Carboxypeptidase-like, regulatory domain"/>
    <property type="match status" value="1"/>
</dbReference>
<evidence type="ECO:0000256" key="11">
    <source>
        <dbReference type="SAM" id="Phobius"/>
    </source>
</evidence>
<reference evidence="15" key="1">
    <citation type="journal article" date="2019" name="Int. J. Syst. Evol. Microbiol.">
        <title>The Global Catalogue of Microorganisms (GCM) 10K type strain sequencing project: providing services to taxonomists for standard genome sequencing and annotation.</title>
        <authorList>
            <consortium name="The Broad Institute Genomics Platform"/>
            <consortium name="The Broad Institute Genome Sequencing Center for Infectious Disease"/>
            <person name="Wu L."/>
            <person name="Ma J."/>
        </authorList>
    </citation>
    <scope>NUCLEOTIDE SEQUENCE [LARGE SCALE GENOMIC DNA]</scope>
    <source>
        <strain evidence="15">CECT 8551</strain>
    </source>
</reference>
<feature type="domain" description="TonB-dependent receptor plug" evidence="13">
    <location>
        <begin position="143"/>
        <end position="250"/>
    </location>
</feature>
<feature type="transmembrane region" description="Helical" evidence="11">
    <location>
        <begin position="20"/>
        <end position="39"/>
    </location>
</feature>
<dbReference type="Pfam" id="PF07715">
    <property type="entry name" value="Plug"/>
    <property type="match status" value="1"/>
</dbReference>
<dbReference type="RefSeq" id="WP_241292630.1">
    <property type="nucleotide sequence ID" value="NZ_JAKZGR010000003.1"/>
</dbReference>
<dbReference type="Proteomes" id="UP001595766">
    <property type="component" value="Unassembled WGS sequence"/>
</dbReference>
<dbReference type="EMBL" id="JBHSAV010000003">
    <property type="protein sequence ID" value="MFC3975015.1"/>
    <property type="molecule type" value="Genomic_DNA"/>
</dbReference>
<comment type="subcellular location">
    <subcellularLocation>
        <location evidence="1 8">Cell outer membrane</location>
        <topology evidence="1 8">Multi-pass membrane protein</topology>
    </subcellularLocation>
</comment>
<keyword evidence="7 8" id="KW-0998">Cell outer membrane</keyword>
<protein>
    <submittedName>
        <fullName evidence="14">SusC/RagA family TonB-linked outer membrane protein</fullName>
    </submittedName>
</protein>
<keyword evidence="11" id="KW-1133">Transmembrane helix</keyword>
<dbReference type="InterPro" id="IPR008969">
    <property type="entry name" value="CarboxyPept-like_regulatory"/>
</dbReference>
<dbReference type="InterPro" id="IPR023997">
    <property type="entry name" value="TonB-dep_OMP_SusC/RagA_CS"/>
</dbReference>
<evidence type="ECO:0000256" key="8">
    <source>
        <dbReference type="PROSITE-ProRule" id="PRU01360"/>
    </source>
</evidence>
<feature type="domain" description="TonB-dependent receptor-like beta-barrel" evidence="12">
    <location>
        <begin position="444"/>
        <end position="821"/>
    </location>
</feature>
<dbReference type="InterPro" id="IPR039426">
    <property type="entry name" value="TonB-dep_rcpt-like"/>
</dbReference>
<dbReference type="Gene3D" id="2.170.130.10">
    <property type="entry name" value="TonB-dependent receptor, plug domain"/>
    <property type="match status" value="1"/>
</dbReference>
<dbReference type="InterPro" id="IPR036942">
    <property type="entry name" value="Beta-barrel_TonB_sf"/>
</dbReference>
<dbReference type="InterPro" id="IPR012910">
    <property type="entry name" value="Plug_dom"/>
</dbReference>
<comment type="similarity">
    <text evidence="8 9">Belongs to the TonB-dependent receptor family.</text>
</comment>
<dbReference type="InterPro" id="IPR037066">
    <property type="entry name" value="Plug_dom_sf"/>
</dbReference>
<keyword evidence="2 8" id="KW-0813">Transport</keyword>
<evidence type="ECO:0000259" key="12">
    <source>
        <dbReference type="Pfam" id="PF00593"/>
    </source>
</evidence>
<evidence type="ECO:0000256" key="3">
    <source>
        <dbReference type="ARBA" id="ARBA00022452"/>
    </source>
</evidence>
<dbReference type="Pfam" id="PF13715">
    <property type="entry name" value="CarbopepD_reg_2"/>
    <property type="match status" value="1"/>
</dbReference>
<feature type="region of interest" description="Disordered" evidence="10">
    <location>
        <begin position="175"/>
        <end position="197"/>
    </location>
</feature>
<evidence type="ECO:0000256" key="6">
    <source>
        <dbReference type="ARBA" id="ARBA00023136"/>
    </source>
</evidence>
<keyword evidence="3 8" id="KW-1134">Transmembrane beta strand</keyword>
<evidence type="ECO:0000256" key="10">
    <source>
        <dbReference type="SAM" id="MobiDB-lite"/>
    </source>
</evidence>
<dbReference type="InterPro" id="IPR000531">
    <property type="entry name" value="Beta-barrel_TonB"/>
</dbReference>
<keyword evidence="6 8" id="KW-0472">Membrane</keyword>
<evidence type="ECO:0000256" key="1">
    <source>
        <dbReference type="ARBA" id="ARBA00004571"/>
    </source>
</evidence>
<evidence type="ECO:0000256" key="4">
    <source>
        <dbReference type="ARBA" id="ARBA00022692"/>
    </source>
</evidence>
<dbReference type="Pfam" id="PF00593">
    <property type="entry name" value="TonB_dep_Rec_b-barrel"/>
    <property type="match status" value="1"/>
</dbReference>
<evidence type="ECO:0000259" key="13">
    <source>
        <dbReference type="Pfam" id="PF07715"/>
    </source>
</evidence>
<proteinExistence type="inferred from homology"/>